<reference evidence="1" key="1">
    <citation type="submission" date="2023-10" db="EMBL/GenBank/DDBJ databases">
        <title>Chromosome-level genome of the transformable northern wattle, Acacia crassicarpa.</title>
        <authorList>
            <person name="Massaro I."/>
            <person name="Sinha N.R."/>
            <person name="Poethig S."/>
            <person name="Leichty A.R."/>
        </authorList>
    </citation>
    <scope>NUCLEOTIDE SEQUENCE</scope>
    <source>
        <strain evidence="1">Acra3RX</strain>
        <tissue evidence="1">Leaf</tissue>
    </source>
</reference>
<evidence type="ECO:0000313" key="2">
    <source>
        <dbReference type="Proteomes" id="UP001293593"/>
    </source>
</evidence>
<keyword evidence="2" id="KW-1185">Reference proteome</keyword>
<protein>
    <submittedName>
        <fullName evidence="1">Uncharacterized protein</fullName>
    </submittedName>
</protein>
<dbReference type="EMBL" id="JAWXYG010000004">
    <property type="protein sequence ID" value="KAK4276095.1"/>
    <property type="molecule type" value="Genomic_DNA"/>
</dbReference>
<organism evidence="1 2">
    <name type="scientific">Acacia crassicarpa</name>
    <name type="common">northern wattle</name>
    <dbReference type="NCBI Taxonomy" id="499986"/>
    <lineage>
        <taxon>Eukaryota</taxon>
        <taxon>Viridiplantae</taxon>
        <taxon>Streptophyta</taxon>
        <taxon>Embryophyta</taxon>
        <taxon>Tracheophyta</taxon>
        <taxon>Spermatophyta</taxon>
        <taxon>Magnoliopsida</taxon>
        <taxon>eudicotyledons</taxon>
        <taxon>Gunneridae</taxon>
        <taxon>Pentapetalae</taxon>
        <taxon>rosids</taxon>
        <taxon>fabids</taxon>
        <taxon>Fabales</taxon>
        <taxon>Fabaceae</taxon>
        <taxon>Caesalpinioideae</taxon>
        <taxon>mimosoid clade</taxon>
        <taxon>Acacieae</taxon>
        <taxon>Acacia</taxon>
    </lineage>
</organism>
<name>A0AAE1KKD5_9FABA</name>
<evidence type="ECO:0000313" key="1">
    <source>
        <dbReference type="EMBL" id="KAK4276095.1"/>
    </source>
</evidence>
<accession>A0AAE1KKD5</accession>
<proteinExistence type="predicted"/>
<comment type="caution">
    <text evidence="1">The sequence shown here is derived from an EMBL/GenBank/DDBJ whole genome shotgun (WGS) entry which is preliminary data.</text>
</comment>
<sequence length="126" mass="13991">MTSPSQGTQTVNEVVSSPVPKTYSLFHSSSQTASIKLDRTNFLVRESVVLPVIKGNRLQSHISSVGVVPLMTLLTPGSTLPVSNPEFEEWYIVDRMLIGWLRNTMTQEVAAQLLHCRFAFDLWTGA</sequence>
<gene>
    <name evidence="1" type="ORF">QN277_019084</name>
</gene>
<dbReference type="Proteomes" id="UP001293593">
    <property type="component" value="Unassembled WGS sequence"/>
</dbReference>
<dbReference type="AlphaFoldDB" id="A0AAE1KKD5"/>